<gene>
    <name evidence="1" type="ORF">ORAREDHAP_LOCUS4168</name>
</gene>
<accession>A0A6J5W2X2</accession>
<dbReference type="AlphaFoldDB" id="A0A6J5W2X2"/>
<organism evidence="1 2">
    <name type="scientific">Prunus armeniaca</name>
    <name type="common">Apricot</name>
    <name type="synonym">Armeniaca vulgaris</name>
    <dbReference type="NCBI Taxonomy" id="36596"/>
    <lineage>
        <taxon>Eukaryota</taxon>
        <taxon>Viridiplantae</taxon>
        <taxon>Streptophyta</taxon>
        <taxon>Embryophyta</taxon>
        <taxon>Tracheophyta</taxon>
        <taxon>Spermatophyta</taxon>
        <taxon>Magnoliopsida</taxon>
        <taxon>eudicotyledons</taxon>
        <taxon>Gunneridae</taxon>
        <taxon>Pentapetalae</taxon>
        <taxon>rosids</taxon>
        <taxon>fabids</taxon>
        <taxon>Rosales</taxon>
        <taxon>Rosaceae</taxon>
        <taxon>Amygdaloideae</taxon>
        <taxon>Amygdaleae</taxon>
        <taxon>Prunus</taxon>
    </lineage>
</organism>
<evidence type="ECO:0000313" key="2">
    <source>
        <dbReference type="Proteomes" id="UP000507245"/>
    </source>
</evidence>
<dbReference type="Proteomes" id="UP000507245">
    <property type="component" value="Unassembled WGS sequence"/>
</dbReference>
<name>A0A6J5W2X2_PRUAR</name>
<proteinExistence type="predicted"/>
<protein>
    <submittedName>
        <fullName evidence="1">Uncharacterized protein</fullName>
    </submittedName>
</protein>
<reference evidence="2" key="1">
    <citation type="journal article" date="2020" name="Genome Biol.">
        <title>Gamete binning: chromosome-level and haplotype-resolved genome assembly enabled by high-throughput single-cell sequencing of gamete genomes.</title>
        <authorList>
            <person name="Campoy J.A."/>
            <person name="Sun H."/>
            <person name="Goel M."/>
            <person name="Jiao W.-B."/>
            <person name="Folz-Donahue K."/>
            <person name="Wang N."/>
            <person name="Rubio M."/>
            <person name="Liu C."/>
            <person name="Kukat C."/>
            <person name="Ruiz D."/>
            <person name="Huettel B."/>
            <person name="Schneeberger K."/>
        </authorList>
    </citation>
    <scope>NUCLEOTIDE SEQUENCE [LARGE SCALE GENOMIC DNA]</scope>
    <source>
        <strain evidence="2">cv. Rojo Pasion</strain>
    </source>
</reference>
<evidence type="ECO:0000313" key="1">
    <source>
        <dbReference type="EMBL" id="CAB4294197.1"/>
    </source>
</evidence>
<dbReference type="OrthoDB" id="1926629at2759"/>
<sequence>MRTSTSFMKEKLLSSCKSAENITVQKSLTYKLFMTSSYAKMMRQSTACRWRLWHMESCYFVGLLGLLNPSDGEEDAMKILCHLSKTKKIDMQAHRDPIIYRLLRYSLGMVTPSMLAKFTADKSYFQECVHYEGNREWYLYHGTAEAVTLTMQSPRIVVNLQMEEGALLLPALHSFEDCVDLISIFMV</sequence>
<dbReference type="EMBL" id="CAEKKB010000001">
    <property type="protein sequence ID" value="CAB4294197.1"/>
    <property type="molecule type" value="Genomic_DNA"/>
</dbReference>
<keyword evidence="2" id="KW-1185">Reference proteome</keyword>